<dbReference type="VEuPathDB" id="FungiDB:PLEOSDRAFT_1087446"/>
<accession>A0A067NDX2</accession>
<reference evidence="3" key="1">
    <citation type="journal article" date="2014" name="Proc. Natl. Acad. Sci. U.S.A.">
        <title>Extensive sampling of basidiomycete genomes demonstrates inadequacy of the white-rot/brown-rot paradigm for wood decay fungi.</title>
        <authorList>
            <person name="Riley R."/>
            <person name="Salamov A.A."/>
            <person name="Brown D.W."/>
            <person name="Nagy L.G."/>
            <person name="Floudas D."/>
            <person name="Held B.W."/>
            <person name="Levasseur A."/>
            <person name="Lombard V."/>
            <person name="Morin E."/>
            <person name="Otillar R."/>
            <person name="Lindquist E.A."/>
            <person name="Sun H."/>
            <person name="LaButti K.M."/>
            <person name="Schmutz J."/>
            <person name="Jabbour D."/>
            <person name="Luo H."/>
            <person name="Baker S.E."/>
            <person name="Pisabarro A.G."/>
            <person name="Walton J.D."/>
            <person name="Blanchette R.A."/>
            <person name="Henrissat B."/>
            <person name="Martin F."/>
            <person name="Cullen D."/>
            <person name="Hibbett D.S."/>
            <person name="Grigoriev I.V."/>
        </authorList>
    </citation>
    <scope>NUCLEOTIDE SEQUENCE [LARGE SCALE GENOMIC DNA]</scope>
    <source>
        <strain evidence="3">PC15</strain>
    </source>
</reference>
<sequence>MDVPATSACITPLKASTGDSRPRHEARAGQSIRGNVLEDDRKGRERENDDRLVWGSGEFVCEGDARSIFNQLEYKPYDHWQSDVEHKTVGCGIAESKTLLDPSIEFALDRGIGKQRNRVLAKIYGNDEMTWYFDQMAFAEAVHSLR</sequence>
<dbReference type="HOGENOM" id="CLU_1778267_0_0_1"/>
<dbReference type="AlphaFoldDB" id="A0A067NDX2"/>
<protein>
    <submittedName>
        <fullName evidence="2">Uncharacterized protein</fullName>
    </submittedName>
</protein>
<gene>
    <name evidence="2" type="ORF">PLEOSDRAFT_1087446</name>
</gene>
<dbReference type="EMBL" id="KL198015">
    <property type="protein sequence ID" value="KDQ21976.1"/>
    <property type="molecule type" value="Genomic_DNA"/>
</dbReference>
<dbReference type="InParanoid" id="A0A067NDX2"/>
<evidence type="ECO:0000313" key="3">
    <source>
        <dbReference type="Proteomes" id="UP000027073"/>
    </source>
</evidence>
<organism evidence="2 3">
    <name type="scientific">Pleurotus ostreatus (strain PC15)</name>
    <name type="common">Oyster mushroom</name>
    <dbReference type="NCBI Taxonomy" id="1137138"/>
    <lineage>
        <taxon>Eukaryota</taxon>
        <taxon>Fungi</taxon>
        <taxon>Dikarya</taxon>
        <taxon>Basidiomycota</taxon>
        <taxon>Agaricomycotina</taxon>
        <taxon>Agaricomycetes</taxon>
        <taxon>Agaricomycetidae</taxon>
        <taxon>Agaricales</taxon>
        <taxon>Pleurotineae</taxon>
        <taxon>Pleurotaceae</taxon>
        <taxon>Pleurotus</taxon>
    </lineage>
</organism>
<proteinExistence type="predicted"/>
<evidence type="ECO:0000313" key="2">
    <source>
        <dbReference type="EMBL" id="KDQ21976.1"/>
    </source>
</evidence>
<dbReference type="Proteomes" id="UP000027073">
    <property type="component" value="Unassembled WGS sequence"/>
</dbReference>
<name>A0A067NDX2_PLEO1</name>
<evidence type="ECO:0000256" key="1">
    <source>
        <dbReference type="SAM" id="MobiDB-lite"/>
    </source>
</evidence>
<feature type="region of interest" description="Disordered" evidence="1">
    <location>
        <begin position="1"/>
        <end position="31"/>
    </location>
</feature>